<dbReference type="Pfam" id="PF04203">
    <property type="entry name" value="Sortase"/>
    <property type="match status" value="1"/>
</dbReference>
<dbReference type="PROSITE" id="PS51257">
    <property type="entry name" value="PROKAR_LIPOPROTEIN"/>
    <property type="match status" value="1"/>
</dbReference>
<dbReference type="InterPro" id="IPR023365">
    <property type="entry name" value="Sortase_dom-sf"/>
</dbReference>
<evidence type="ECO:0000256" key="1">
    <source>
        <dbReference type="ARBA" id="ARBA00022801"/>
    </source>
</evidence>
<protein>
    <submittedName>
        <fullName evidence="2">Class F sortase</fullName>
    </submittedName>
</protein>
<evidence type="ECO:0000313" key="2">
    <source>
        <dbReference type="EMBL" id="RRO19231.1"/>
    </source>
</evidence>
<sequence length="207" mass="21654">MRTLEGPKSSRRVGAGVAGACSLLVLLLAGCQGSDGSAHLPNRAARVAVESDWPELEGRPAAEPSRVRISDAGIDAPVVPLDVDSRGALIPPDTGEVAGWWRNGPEPGERGPAVIAGHVDTSVGPAVFYRIPKLSEGTEVVIDRADGTSAVFTTYRVEEHPKDEFPTGSVYGATALPELRLITCGGRFDAAGGRYLANVVVFARRTG</sequence>
<dbReference type="Proteomes" id="UP000274515">
    <property type="component" value="Unassembled WGS sequence"/>
</dbReference>
<dbReference type="GO" id="GO:0016787">
    <property type="term" value="F:hydrolase activity"/>
    <property type="evidence" value="ECO:0007669"/>
    <property type="project" value="UniProtKB-KW"/>
</dbReference>
<dbReference type="InterPro" id="IPR042001">
    <property type="entry name" value="Sortase_F"/>
</dbReference>
<dbReference type="OrthoDB" id="525039at2"/>
<evidence type="ECO:0000313" key="3">
    <source>
        <dbReference type="Proteomes" id="UP000274515"/>
    </source>
</evidence>
<dbReference type="RefSeq" id="WP_125088728.1">
    <property type="nucleotide sequence ID" value="NZ_RSAA01000004.1"/>
</dbReference>
<accession>A0A3R8P3H2</accession>
<dbReference type="SUPFAM" id="SSF63817">
    <property type="entry name" value="Sortase"/>
    <property type="match status" value="1"/>
</dbReference>
<dbReference type="NCBIfam" id="NF033748">
    <property type="entry name" value="class_F_sortase"/>
    <property type="match status" value="1"/>
</dbReference>
<proteinExistence type="predicted"/>
<reference evidence="2 3" key="1">
    <citation type="submission" date="2018-11" db="EMBL/GenBank/DDBJ databases">
        <title>Saccharopolyspora rhizosphaerae sp. nov., an actinomycete isolated from rhizosphere soil in Thailand.</title>
        <authorList>
            <person name="Intra B."/>
            <person name="Euanorasetr J."/>
            <person name="Take A."/>
            <person name="Inahashi Y."/>
            <person name="Mori M."/>
            <person name="Panbangred W."/>
            <person name="Matsumoto A."/>
        </authorList>
    </citation>
    <scope>NUCLEOTIDE SEQUENCE [LARGE SCALE GENOMIC DNA]</scope>
    <source>
        <strain evidence="2 3">H219</strain>
    </source>
</reference>
<name>A0A3R8P3H2_9PSEU</name>
<dbReference type="CDD" id="cd05829">
    <property type="entry name" value="Sortase_F"/>
    <property type="match status" value="1"/>
</dbReference>
<keyword evidence="1" id="KW-0378">Hydrolase</keyword>
<keyword evidence="3" id="KW-1185">Reference proteome</keyword>
<gene>
    <name evidence="2" type="ORF">EIL87_03695</name>
</gene>
<dbReference type="Gene3D" id="2.40.260.10">
    <property type="entry name" value="Sortase"/>
    <property type="match status" value="1"/>
</dbReference>
<dbReference type="AlphaFoldDB" id="A0A3R8P3H2"/>
<dbReference type="EMBL" id="RSAA01000004">
    <property type="protein sequence ID" value="RRO19231.1"/>
    <property type="molecule type" value="Genomic_DNA"/>
</dbReference>
<organism evidence="2 3">
    <name type="scientific">Saccharopolyspora rhizosphaerae</name>
    <dbReference type="NCBI Taxonomy" id="2492662"/>
    <lineage>
        <taxon>Bacteria</taxon>
        <taxon>Bacillati</taxon>
        <taxon>Actinomycetota</taxon>
        <taxon>Actinomycetes</taxon>
        <taxon>Pseudonocardiales</taxon>
        <taxon>Pseudonocardiaceae</taxon>
        <taxon>Saccharopolyspora</taxon>
    </lineage>
</organism>
<dbReference type="InterPro" id="IPR005754">
    <property type="entry name" value="Sortase"/>
</dbReference>
<comment type="caution">
    <text evidence="2">The sequence shown here is derived from an EMBL/GenBank/DDBJ whole genome shotgun (WGS) entry which is preliminary data.</text>
</comment>